<dbReference type="VEuPathDB" id="CryptoDB:Cvel_13420"/>
<feature type="compositionally biased region" description="Polar residues" evidence="1">
    <location>
        <begin position="557"/>
        <end position="577"/>
    </location>
</feature>
<feature type="compositionally biased region" description="Basic and acidic residues" evidence="1">
    <location>
        <begin position="1"/>
        <end position="12"/>
    </location>
</feature>
<dbReference type="InterPro" id="IPR025677">
    <property type="entry name" value="OST-HTH-assoc_dom"/>
</dbReference>
<protein>
    <recommendedName>
        <fullName evidence="2">HTH OST-type domain-containing protein</fullName>
    </recommendedName>
</protein>
<feature type="region of interest" description="Disordered" evidence="1">
    <location>
        <begin position="777"/>
        <end position="988"/>
    </location>
</feature>
<feature type="compositionally biased region" description="Low complexity" evidence="1">
    <location>
        <begin position="501"/>
        <end position="524"/>
    </location>
</feature>
<feature type="compositionally biased region" description="Low complexity" evidence="1">
    <location>
        <begin position="933"/>
        <end position="942"/>
    </location>
</feature>
<evidence type="ECO:0000256" key="1">
    <source>
        <dbReference type="SAM" id="MobiDB-lite"/>
    </source>
</evidence>
<dbReference type="InterPro" id="IPR025605">
    <property type="entry name" value="OST-HTH/LOTUS_dom"/>
</dbReference>
<feature type="compositionally biased region" description="Polar residues" evidence="1">
    <location>
        <begin position="337"/>
        <end position="348"/>
    </location>
</feature>
<dbReference type="Gene3D" id="3.30.420.610">
    <property type="entry name" value="LOTUS domain-like"/>
    <property type="match status" value="1"/>
</dbReference>
<dbReference type="Pfam" id="PF14418">
    <property type="entry name" value="OHA"/>
    <property type="match status" value="1"/>
</dbReference>
<organism evidence="3">
    <name type="scientific">Chromera velia CCMP2878</name>
    <dbReference type="NCBI Taxonomy" id="1169474"/>
    <lineage>
        <taxon>Eukaryota</taxon>
        <taxon>Sar</taxon>
        <taxon>Alveolata</taxon>
        <taxon>Colpodellida</taxon>
        <taxon>Chromeraceae</taxon>
        <taxon>Chromera</taxon>
    </lineage>
</organism>
<feature type="compositionally biased region" description="Low complexity" evidence="1">
    <location>
        <begin position="535"/>
        <end position="556"/>
    </location>
</feature>
<dbReference type="CDD" id="cd08824">
    <property type="entry name" value="LOTUS"/>
    <property type="match status" value="1"/>
</dbReference>
<dbReference type="AlphaFoldDB" id="A0A0G4IDH0"/>
<feature type="compositionally biased region" description="Basic residues" evidence="1">
    <location>
        <begin position="13"/>
        <end position="29"/>
    </location>
</feature>
<feature type="domain" description="HTH OST-type" evidence="2">
    <location>
        <begin position="239"/>
        <end position="313"/>
    </location>
</feature>
<feature type="compositionally biased region" description="Pro residues" evidence="1">
    <location>
        <begin position="639"/>
        <end position="649"/>
    </location>
</feature>
<dbReference type="PROSITE" id="PS51644">
    <property type="entry name" value="HTH_OST"/>
    <property type="match status" value="1"/>
</dbReference>
<dbReference type="EMBL" id="CDMZ01005860">
    <property type="protein sequence ID" value="CEM55282.1"/>
    <property type="molecule type" value="Genomic_DNA"/>
</dbReference>
<dbReference type="InterPro" id="IPR041966">
    <property type="entry name" value="LOTUS-like"/>
</dbReference>
<proteinExistence type="predicted"/>
<feature type="compositionally biased region" description="Polar residues" evidence="1">
    <location>
        <begin position="585"/>
        <end position="608"/>
    </location>
</feature>
<feature type="compositionally biased region" description="Pro residues" evidence="1">
    <location>
        <begin position="801"/>
        <end position="815"/>
    </location>
</feature>
<feature type="compositionally biased region" description="Low complexity" evidence="1">
    <location>
        <begin position="848"/>
        <end position="890"/>
    </location>
</feature>
<name>A0A0G4IDH0_9ALVE</name>
<feature type="compositionally biased region" description="Polar residues" evidence="1">
    <location>
        <begin position="364"/>
        <end position="373"/>
    </location>
</feature>
<sequence>MRNPRGFHEGHGHGRSHGGSHGHGGHGHNHSSSSSSSSSAPKGCSCSHEHHELVLERLVVGLYLQQIKPLAYEVRRRLQKTEDACPWLQHEFVYVCQASKDRFTLEYDDPEGPTLLLKKTPEGFLGFIEPRDPHNPFTPEQFAALCRYLLELARKGPNECAFAGGRFMMAQALQESGPAELRDMTLGQLCHLIQLAVTMGLLGYENCCLKPMVACFGLCRAVWLKMTGGEGGQTCLDVQLEGVKQKMARLLVAHPEGLCMSQLRHTWQSHFGEPLPFQKFGYTKLIGFVTEKLSDVCVVCNRGKFRCHVRALRPGETPAPPSGPLQHQKAEGGPGIQSFSGSGSTSGEAQMFSPSAEPLDAPPSASSEMTPLSLTDAPPLSADHKAAVLRALRSIDEGLLVSFQHWRTLAIEKERQQQQQQQQEAAEGETEEAVFTLQSQEEEATRTSLPAPETSSSSSSTGWQDNQEHTQTTAVHPLGVSDIDRQQPGGLLPIPAPPPVASSRPSPSPVGRVSRGPGSASACSPVPPLPPAPAASPAAYKAAAGGKEAAGQPAGATSQNTHVPSLLSAQENASTAGSLLCAWTPTPTLNPPSTARSGPSASPLQHQRTIGADDDECVEGGNRSSERGNDGGAGGDLESPPPLPLPLPLLKPLTSPPQLSDDAFPPLSCARGKGTAAVGPSPHWGLSQPDGSNGVIDDPLGGGDWQCNLTEGWSEVTPQRAHEEEPEHQHRHMPWVSAVASSPSPASEDFDAHGARATGAQLSEYSGGDSWRALKRASMRPAAVAAAGAAAGGRRDGPPTMQQPPPPPGPPPSLPTMPSLQHFHHMQQRGPFLAPSTQHPSPAPEGFPLPSLSHLPPHSNSSRHAGRGSRSSPRGSLAGSSGRSDRSGNGQAVDQHMHPHTLPTQQQTYKREMSSTSIVTQIPIMPPQQSPTGSHGVVSSSSHYQPSFQSMGGEIMPVGGDRDSRVFGDRDRESSGGGGSVRATTPAPILNWLERDGAAGIMH</sequence>
<feature type="compositionally biased region" description="Polar residues" evidence="1">
    <location>
        <begin position="902"/>
        <end position="920"/>
    </location>
</feature>
<evidence type="ECO:0000313" key="3">
    <source>
        <dbReference type="EMBL" id="CEM55282.1"/>
    </source>
</evidence>
<reference evidence="3" key="1">
    <citation type="submission" date="2014-11" db="EMBL/GenBank/DDBJ databases">
        <authorList>
            <person name="Otto D Thomas"/>
            <person name="Naeem Raeece"/>
        </authorList>
    </citation>
    <scope>NUCLEOTIDE SEQUENCE</scope>
</reference>
<feature type="compositionally biased region" description="Low complexity" evidence="1">
    <location>
        <begin position="30"/>
        <end position="39"/>
    </location>
</feature>
<feature type="compositionally biased region" description="Low complexity" evidence="1">
    <location>
        <begin position="779"/>
        <end position="789"/>
    </location>
</feature>
<feature type="compositionally biased region" description="Pro residues" evidence="1">
    <location>
        <begin position="525"/>
        <end position="534"/>
    </location>
</feature>
<feature type="region of interest" description="Disordered" evidence="1">
    <location>
        <begin position="417"/>
        <end position="709"/>
    </location>
</feature>
<accession>A0A0G4IDH0</accession>
<feature type="region of interest" description="Disordered" evidence="1">
    <location>
        <begin position="312"/>
        <end position="378"/>
    </location>
</feature>
<feature type="compositionally biased region" description="Low complexity" evidence="1">
    <location>
        <begin position="650"/>
        <end position="660"/>
    </location>
</feature>
<feature type="compositionally biased region" description="Polar residues" evidence="1">
    <location>
        <begin position="461"/>
        <end position="474"/>
    </location>
</feature>
<feature type="compositionally biased region" description="Basic and acidic residues" evidence="1">
    <location>
        <begin position="960"/>
        <end position="974"/>
    </location>
</feature>
<gene>
    <name evidence="3" type="ORF">Cvel_13420</name>
</gene>
<evidence type="ECO:0000259" key="2">
    <source>
        <dbReference type="PROSITE" id="PS51644"/>
    </source>
</evidence>
<feature type="region of interest" description="Disordered" evidence="1">
    <location>
        <begin position="1"/>
        <end position="43"/>
    </location>
</feature>
<dbReference type="Pfam" id="PF12872">
    <property type="entry name" value="OST-HTH"/>
    <property type="match status" value="1"/>
</dbReference>